<dbReference type="PROSITE" id="PS00573">
    <property type="entry name" value="PYRIDINE_REDOX_2"/>
    <property type="match status" value="1"/>
</dbReference>
<accession>A0A4Y3UIW7</accession>
<evidence type="ECO:0000256" key="5">
    <source>
        <dbReference type="ARBA" id="ARBA00023284"/>
    </source>
</evidence>
<evidence type="ECO:0000256" key="4">
    <source>
        <dbReference type="ARBA" id="ARBA00023157"/>
    </source>
</evidence>
<evidence type="ECO:0000313" key="11">
    <source>
        <dbReference type="EMBL" id="TQM97870.1"/>
    </source>
</evidence>
<dbReference type="GO" id="GO:0019430">
    <property type="term" value="P:removal of superoxide radicals"/>
    <property type="evidence" value="ECO:0007669"/>
    <property type="project" value="UniProtKB-UniRule"/>
</dbReference>
<evidence type="ECO:0000256" key="7">
    <source>
        <dbReference type="RuleBase" id="RU003880"/>
    </source>
</evidence>
<protein>
    <recommendedName>
        <fullName evidence="7">Thioredoxin reductase</fullName>
        <ecNumber evidence="7">1.8.1.9</ecNumber>
    </recommendedName>
</protein>
<dbReference type="Gene3D" id="3.50.50.60">
    <property type="entry name" value="FAD/NAD(P)-binding domain"/>
    <property type="match status" value="2"/>
</dbReference>
<comment type="cofactor">
    <cofactor evidence="8">
        <name>FAD</name>
        <dbReference type="ChEBI" id="CHEBI:57692"/>
    </cofactor>
    <text evidence="8">Binds 1 FAD per subunit.</text>
</comment>
<dbReference type="PANTHER" id="PTHR48105">
    <property type="entry name" value="THIOREDOXIN REDUCTASE 1-RELATED-RELATED"/>
    <property type="match status" value="1"/>
</dbReference>
<keyword evidence="2 7" id="KW-0274">FAD</keyword>
<name>A0A4Y3UIW7_9MICO</name>
<keyword evidence="12" id="KW-1185">Reference proteome</keyword>
<evidence type="ECO:0000256" key="9">
    <source>
        <dbReference type="SAM" id="MobiDB-lite"/>
    </source>
</evidence>
<dbReference type="GO" id="GO:0005737">
    <property type="term" value="C:cytoplasm"/>
    <property type="evidence" value="ECO:0007669"/>
    <property type="project" value="InterPro"/>
</dbReference>
<gene>
    <name evidence="11" type="ORF">FHX68_1871</name>
</gene>
<comment type="similarity">
    <text evidence="7">Belongs to the class-II pyridine nucleotide-disulfide oxidoreductase family.</text>
</comment>
<evidence type="ECO:0000256" key="6">
    <source>
        <dbReference type="ARBA" id="ARBA00048132"/>
    </source>
</evidence>
<dbReference type="GO" id="GO:0004791">
    <property type="term" value="F:thioredoxin-disulfide reductase (NADPH) activity"/>
    <property type="evidence" value="ECO:0007669"/>
    <property type="project" value="UniProtKB-UniRule"/>
</dbReference>
<evidence type="ECO:0000256" key="3">
    <source>
        <dbReference type="ARBA" id="ARBA00023002"/>
    </source>
</evidence>
<comment type="caution">
    <text evidence="11">The sequence shown here is derived from an EMBL/GenBank/DDBJ whole genome shotgun (WGS) entry which is preliminary data.</text>
</comment>
<keyword evidence="1 7" id="KW-0285">Flavoprotein</keyword>
<dbReference type="InterPro" id="IPR023753">
    <property type="entry name" value="FAD/NAD-binding_dom"/>
</dbReference>
<keyword evidence="4" id="KW-1015">Disulfide bond</keyword>
<dbReference type="NCBIfam" id="TIGR01292">
    <property type="entry name" value="TRX_reduct"/>
    <property type="match status" value="1"/>
</dbReference>
<evidence type="ECO:0000313" key="12">
    <source>
        <dbReference type="Proteomes" id="UP000319804"/>
    </source>
</evidence>
<sequence>MPRGYHGLNALGPATGHPQMKGKHVRQVIIIGSGPAGFTAAIYAARANLSPLLIASSVEAGGELMNTTEVENFPGFPEGIKGPDLMARMQEQAEKFGTEVLYDDVTALDLTGRTKTVTLGSGAVHEAPAVVFATGSAPRKIGVVGEQRLSGHGVSYCATCDGFFFREQEIAVVGGGDSAMEEAIFLTKFASRVYVIHRRDELRASKIMQDRAFANEKIEFVWNSEIVDVVGDDAVTGLLLRDTVDGSTRELPVTGVFVAIGNDPRTHLVHDQLDITEHGTVWVDGRSSRTSVPGVFAAGDVVDPTYRQAVTAAGSGATAALDVEHYLAALGDAGAPAPDASEIDHLTDADGDADTATA</sequence>
<dbReference type="InterPro" id="IPR050097">
    <property type="entry name" value="Ferredoxin-NADP_redctase_2"/>
</dbReference>
<feature type="region of interest" description="Disordered" evidence="9">
    <location>
        <begin position="338"/>
        <end position="358"/>
    </location>
</feature>
<comment type="catalytic activity">
    <reaction evidence="6 7">
        <text>[thioredoxin]-dithiol + NADP(+) = [thioredoxin]-disulfide + NADPH + H(+)</text>
        <dbReference type="Rhea" id="RHEA:20345"/>
        <dbReference type="Rhea" id="RHEA-COMP:10698"/>
        <dbReference type="Rhea" id="RHEA-COMP:10700"/>
        <dbReference type="ChEBI" id="CHEBI:15378"/>
        <dbReference type="ChEBI" id="CHEBI:29950"/>
        <dbReference type="ChEBI" id="CHEBI:50058"/>
        <dbReference type="ChEBI" id="CHEBI:57783"/>
        <dbReference type="ChEBI" id="CHEBI:58349"/>
        <dbReference type="EC" id="1.8.1.9"/>
    </reaction>
</comment>
<dbReference type="InterPro" id="IPR008255">
    <property type="entry name" value="Pyr_nucl-diS_OxRdtase_2_AS"/>
</dbReference>
<keyword evidence="8" id="KW-0521">NADP</keyword>
<evidence type="ECO:0000259" key="10">
    <source>
        <dbReference type="Pfam" id="PF07992"/>
    </source>
</evidence>
<evidence type="ECO:0000256" key="1">
    <source>
        <dbReference type="ARBA" id="ARBA00022630"/>
    </source>
</evidence>
<dbReference type="EMBL" id="VFPS01000003">
    <property type="protein sequence ID" value="TQM97870.1"/>
    <property type="molecule type" value="Genomic_DNA"/>
</dbReference>
<dbReference type="InterPro" id="IPR036188">
    <property type="entry name" value="FAD/NAD-bd_sf"/>
</dbReference>
<feature type="domain" description="FAD/NAD(P)-binding" evidence="10">
    <location>
        <begin position="27"/>
        <end position="316"/>
    </location>
</feature>
<feature type="compositionally biased region" description="Acidic residues" evidence="9">
    <location>
        <begin position="349"/>
        <end position="358"/>
    </location>
</feature>
<keyword evidence="5 7" id="KW-0676">Redox-active center</keyword>
<comment type="subunit">
    <text evidence="7">Homodimer.</text>
</comment>
<proteinExistence type="inferred from homology"/>
<dbReference type="EC" id="1.8.1.9" evidence="7"/>
<dbReference type="SUPFAM" id="SSF51905">
    <property type="entry name" value="FAD/NAD(P)-binding domain"/>
    <property type="match status" value="1"/>
</dbReference>
<dbReference type="Proteomes" id="UP000319804">
    <property type="component" value="Unassembled WGS sequence"/>
</dbReference>
<dbReference type="InterPro" id="IPR005982">
    <property type="entry name" value="Thioredox_Rdtase"/>
</dbReference>
<evidence type="ECO:0000256" key="2">
    <source>
        <dbReference type="ARBA" id="ARBA00022827"/>
    </source>
</evidence>
<organism evidence="11 12">
    <name type="scientific">Microbacterium lacticum</name>
    <dbReference type="NCBI Taxonomy" id="33885"/>
    <lineage>
        <taxon>Bacteria</taxon>
        <taxon>Bacillati</taxon>
        <taxon>Actinomycetota</taxon>
        <taxon>Actinomycetes</taxon>
        <taxon>Micrococcales</taxon>
        <taxon>Microbacteriaceae</taxon>
        <taxon>Microbacterium</taxon>
    </lineage>
</organism>
<evidence type="ECO:0000256" key="8">
    <source>
        <dbReference type="RuleBase" id="RU003881"/>
    </source>
</evidence>
<dbReference type="PRINTS" id="PR00469">
    <property type="entry name" value="PNDRDTASEII"/>
</dbReference>
<reference evidence="11 12" key="1">
    <citation type="submission" date="2019-06" db="EMBL/GenBank/DDBJ databases">
        <title>Sequencing the genomes of 1000 actinobacteria strains.</title>
        <authorList>
            <person name="Klenk H.-P."/>
        </authorList>
    </citation>
    <scope>NUCLEOTIDE SEQUENCE [LARGE SCALE GENOMIC DNA]</scope>
    <source>
        <strain evidence="11 12">DSM 20427</strain>
    </source>
</reference>
<keyword evidence="3 7" id="KW-0560">Oxidoreductase</keyword>
<dbReference type="PRINTS" id="PR00368">
    <property type="entry name" value="FADPNR"/>
</dbReference>
<dbReference type="Pfam" id="PF07992">
    <property type="entry name" value="Pyr_redox_2"/>
    <property type="match status" value="1"/>
</dbReference>
<dbReference type="AlphaFoldDB" id="A0A4Y3UIW7"/>